<evidence type="ECO:0000313" key="3">
    <source>
        <dbReference type="Proteomes" id="UP000268162"/>
    </source>
</evidence>
<protein>
    <submittedName>
        <fullName evidence="2">Uncharacterized protein</fullName>
    </submittedName>
</protein>
<dbReference type="SUPFAM" id="SSF89919">
    <property type="entry name" value="Ribosome-binding factor A, RbfA"/>
    <property type="match status" value="1"/>
</dbReference>
<feature type="region of interest" description="Disordered" evidence="1">
    <location>
        <begin position="195"/>
        <end position="222"/>
    </location>
</feature>
<name>A0A4P9ZZK2_9FUNG</name>
<dbReference type="Proteomes" id="UP000268162">
    <property type="component" value="Unassembled WGS sequence"/>
</dbReference>
<sequence>MIVAVAAKEATLRKERFILENFSVNGKHLRYFQRDKRSPIAKELVSLTRICIVFLNFPEGKKATRLEQALRVVSSQDSFSPSPDQVQSARERYANRVVKALQNTLTADALPIAILAPIHWNVTKVNMSADFKKAEVWWVPTNNDPSIDQRLVEEALFIYSEALSGLVNRRMRDRRRVKLVFRCGQEVDDLLKMIEDDVQSGPESEEPSSPPTESPDTKLPKS</sequence>
<organism evidence="2 3">
    <name type="scientific">Dimargaris cristalligena</name>
    <dbReference type="NCBI Taxonomy" id="215637"/>
    <lineage>
        <taxon>Eukaryota</taxon>
        <taxon>Fungi</taxon>
        <taxon>Fungi incertae sedis</taxon>
        <taxon>Zoopagomycota</taxon>
        <taxon>Kickxellomycotina</taxon>
        <taxon>Dimargaritomycetes</taxon>
        <taxon>Dimargaritales</taxon>
        <taxon>Dimargaritaceae</taxon>
        <taxon>Dimargaris</taxon>
    </lineage>
</organism>
<gene>
    <name evidence="2" type="ORF">BJ085DRAFT_30296</name>
</gene>
<dbReference type="InterPro" id="IPR023799">
    <property type="entry name" value="RbfA_dom_sf"/>
</dbReference>
<dbReference type="AlphaFoldDB" id="A0A4P9ZZK2"/>
<dbReference type="Gene3D" id="3.30.300.20">
    <property type="match status" value="1"/>
</dbReference>
<dbReference type="InterPro" id="IPR015946">
    <property type="entry name" value="KH_dom-like_a/b"/>
</dbReference>
<accession>A0A4P9ZZK2</accession>
<evidence type="ECO:0000313" key="2">
    <source>
        <dbReference type="EMBL" id="RKP39216.1"/>
    </source>
</evidence>
<dbReference type="EMBL" id="ML002289">
    <property type="protein sequence ID" value="RKP39216.1"/>
    <property type="molecule type" value="Genomic_DNA"/>
</dbReference>
<keyword evidence="3" id="KW-1185">Reference proteome</keyword>
<proteinExistence type="predicted"/>
<evidence type="ECO:0000256" key="1">
    <source>
        <dbReference type="SAM" id="MobiDB-lite"/>
    </source>
</evidence>
<reference evidence="3" key="1">
    <citation type="journal article" date="2018" name="Nat. Microbiol.">
        <title>Leveraging single-cell genomics to expand the fungal tree of life.</title>
        <authorList>
            <person name="Ahrendt S.R."/>
            <person name="Quandt C.A."/>
            <person name="Ciobanu D."/>
            <person name="Clum A."/>
            <person name="Salamov A."/>
            <person name="Andreopoulos B."/>
            <person name="Cheng J.F."/>
            <person name="Woyke T."/>
            <person name="Pelin A."/>
            <person name="Henrissat B."/>
            <person name="Reynolds N.K."/>
            <person name="Benny G.L."/>
            <person name="Smith M.E."/>
            <person name="James T.Y."/>
            <person name="Grigoriev I.V."/>
        </authorList>
    </citation>
    <scope>NUCLEOTIDE SEQUENCE [LARGE SCALE GENOMIC DNA]</scope>
    <source>
        <strain evidence="3">RSA 468</strain>
    </source>
</reference>